<feature type="compositionally biased region" description="Polar residues" evidence="4">
    <location>
        <begin position="762"/>
        <end position="774"/>
    </location>
</feature>
<feature type="compositionally biased region" description="Low complexity" evidence="4">
    <location>
        <begin position="1980"/>
        <end position="1991"/>
    </location>
</feature>
<feature type="compositionally biased region" description="Polar residues" evidence="4">
    <location>
        <begin position="391"/>
        <end position="409"/>
    </location>
</feature>
<evidence type="ECO:0000256" key="2">
    <source>
        <dbReference type="ARBA" id="ARBA00022840"/>
    </source>
</evidence>
<feature type="compositionally biased region" description="Polar residues" evidence="4">
    <location>
        <begin position="246"/>
        <end position="265"/>
    </location>
</feature>
<feature type="compositionally biased region" description="Polar residues" evidence="4">
    <location>
        <begin position="75"/>
        <end position="84"/>
    </location>
</feature>
<keyword evidence="7" id="KW-1185">Reference proteome</keyword>
<feature type="region of interest" description="Disordered" evidence="4">
    <location>
        <begin position="1"/>
        <end position="121"/>
    </location>
</feature>
<feature type="region of interest" description="Disordered" evidence="4">
    <location>
        <begin position="1862"/>
        <end position="1928"/>
    </location>
</feature>
<feature type="compositionally biased region" description="Polar residues" evidence="4">
    <location>
        <begin position="971"/>
        <end position="988"/>
    </location>
</feature>
<feature type="compositionally biased region" description="Polar residues" evidence="4">
    <location>
        <begin position="1915"/>
        <end position="1928"/>
    </location>
</feature>
<dbReference type="SUPFAM" id="SSF56112">
    <property type="entry name" value="Protein kinase-like (PK-like)"/>
    <property type="match status" value="1"/>
</dbReference>
<feature type="region of interest" description="Disordered" evidence="4">
    <location>
        <begin position="441"/>
        <end position="469"/>
    </location>
</feature>
<name>A0A0S4IRN1_BODSA</name>
<dbReference type="Proteomes" id="UP000051952">
    <property type="component" value="Unassembled WGS sequence"/>
</dbReference>
<keyword evidence="3" id="KW-0175">Coiled coil</keyword>
<feature type="region of interest" description="Disordered" evidence="4">
    <location>
        <begin position="758"/>
        <end position="802"/>
    </location>
</feature>
<gene>
    <name evidence="6" type="ORF">BSAL_62060</name>
</gene>
<feature type="compositionally biased region" description="Polar residues" evidence="4">
    <location>
        <begin position="445"/>
        <end position="466"/>
    </location>
</feature>
<keyword evidence="6" id="KW-0418">Kinase</keyword>
<feature type="compositionally biased region" description="Polar residues" evidence="4">
    <location>
        <begin position="1630"/>
        <end position="1647"/>
    </location>
</feature>
<dbReference type="VEuPathDB" id="TriTrypDB:BSAL_62060"/>
<dbReference type="PROSITE" id="PS50011">
    <property type="entry name" value="PROTEIN_KINASE_DOM"/>
    <property type="match status" value="1"/>
</dbReference>
<feature type="region of interest" description="Disordered" evidence="4">
    <location>
        <begin position="2094"/>
        <end position="2126"/>
    </location>
</feature>
<dbReference type="GO" id="GO:0035556">
    <property type="term" value="P:intracellular signal transduction"/>
    <property type="evidence" value="ECO:0007669"/>
    <property type="project" value="TreeGrafter"/>
</dbReference>
<feature type="compositionally biased region" description="Polar residues" evidence="4">
    <location>
        <begin position="1505"/>
        <end position="1542"/>
    </location>
</feature>
<proteinExistence type="predicted"/>
<feature type="compositionally biased region" description="Basic and acidic residues" evidence="4">
    <location>
        <begin position="85"/>
        <end position="94"/>
    </location>
</feature>
<keyword evidence="6" id="KW-0808">Transferase</keyword>
<dbReference type="GO" id="GO:0004674">
    <property type="term" value="F:protein serine/threonine kinase activity"/>
    <property type="evidence" value="ECO:0007669"/>
    <property type="project" value="TreeGrafter"/>
</dbReference>
<feature type="compositionally biased region" description="Acidic residues" evidence="4">
    <location>
        <begin position="1691"/>
        <end position="1705"/>
    </location>
</feature>
<dbReference type="PANTHER" id="PTHR24346:SF77">
    <property type="entry name" value="SERINE THREONINE PROTEIN KINASE"/>
    <property type="match status" value="1"/>
</dbReference>
<feature type="compositionally biased region" description="Polar residues" evidence="4">
    <location>
        <begin position="2106"/>
        <end position="2118"/>
    </location>
</feature>
<feature type="domain" description="Protein kinase" evidence="5">
    <location>
        <begin position="905"/>
        <end position="1411"/>
    </location>
</feature>
<feature type="region of interest" description="Disordered" evidence="4">
    <location>
        <begin position="362"/>
        <end position="429"/>
    </location>
</feature>
<feature type="coiled-coil region" evidence="3">
    <location>
        <begin position="477"/>
        <end position="504"/>
    </location>
</feature>
<evidence type="ECO:0000313" key="6">
    <source>
        <dbReference type="EMBL" id="CUF38816.1"/>
    </source>
</evidence>
<dbReference type="GO" id="GO:0005524">
    <property type="term" value="F:ATP binding"/>
    <property type="evidence" value="ECO:0007669"/>
    <property type="project" value="UniProtKB-KW"/>
</dbReference>
<feature type="region of interest" description="Disordered" evidence="4">
    <location>
        <begin position="942"/>
        <end position="1059"/>
    </location>
</feature>
<dbReference type="Pfam" id="PF00069">
    <property type="entry name" value="Pkinase"/>
    <property type="match status" value="1"/>
</dbReference>
<feature type="compositionally biased region" description="Low complexity" evidence="4">
    <location>
        <begin position="1581"/>
        <end position="1593"/>
    </location>
</feature>
<dbReference type="InterPro" id="IPR000719">
    <property type="entry name" value="Prot_kinase_dom"/>
</dbReference>
<feature type="compositionally biased region" description="Low complexity" evidence="4">
    <location>
        <begin position="312"/>
        <end position="326"/>
    </location>
</feature>
<dbReference type="EMBL" id="CYKH01000313">
    <property type="protein sequence ID" value="CUF38816.1"/>
    <property type="molecule type" value="Genomic_DNA"/>
</dbReference>
<feature type="compositionally biased region" description="Low complexity" evidence="4">
    <location>
        <begin position="946"/>
        <end position="958"/>
    </location>
</feature>
<feature type="compositionally biased region" description="Low complexity" evidence="4">
    <location>
        <begin position="1761"/>
        <end position="1775"/>
    </location>
</feature>
<dbReference type="OrthoDB" id="5966500at2759"/>
<dbReference type="Gene3D" id="3.30.200.20">
    <property type="entry name" value="Phosphorylase Kinase, domain 1"/>
    <property type="match status" value="2"/>
</dbReference>
<feature type="region of interest" description="Disordered" evidence="4">
    <location>
        <begin position="1955"/>
        <end position="2040"/>
    </location>
</feature>
<evidence type="ECO:0000313" key="7">
    <source>
        <dbReference type="Proteomes" id="UP000051952"/>
    </source>
</evidence>
<feature type="region of interest" description="Disordered" evidence="4">
    <location>
        <begin position="165"/>
        <end position="224"/>
    </location>
</feature>
<dbReference type="PANTHER" id="PTHR24346">
    <property type="entry name" value="MAP/MICROTUBULE AFFINITY-REGULATING KINASE"/>
    <property type="match status" value="1"/>
</dbReference>
<protein>
    <submittedName>
        <fullName evidence="6">Protein kinase, putative</fullName>
    </submittedName>
</protein>
<feature type="compositionally biased region" description="Low complexity" evidence="4">
    <location>
        <begin position="278"/>
        <end position="304"/>
    </location>
</feature>
<feature type="compositionally biased region" description="Low complexity" evidence="4">
    <location>
        <begin position="1959"/>
        <end position="1971"/>
    </location>
</feature>
<dbReference type="SMART" id="SM00220">
    <property type="entry name" value="S_TKc"/>
    <property type="match status" value="1"/>
</dbReference>
<dbReference type="InterPro" id="IPR008271">
    <property type="entry name" value="Ser/Thr_kinase_AS"/>
</dbReference>
<keyword evidence="2" id="KW-0067">ATP-binding</keyword>
<feature type="compositionally biased region" description="Low complexity" evidence="4">
    <location>
        <begin position="1046"/>
        <end position="1059"/>
    </location>
</feature>
<feature type="compositionally biased region" description="Basic and acidic residues" evidence="4">
    <location>
        <begin position="2094"/>
        <end position="2105"/>
    </location>
</feature>
<dbReference type="GO" id="GO:0005737">
    <property type="term" value="C:cytoplasm"/>
    <property type="evidence" value="ECO:0007669"/>
    <property type="project" value="TreeGrafter"/>
</dbReference>
<keyword evidence="1" id="KW-0547">Nucleotide-binding</keyword>
<feature type="compositionally biased region" description="Polar residues" evidence="4">
    <location>
        <begin position="1"/>
        <end position="28"/>
    </location>
</feature>
<feature type="compositionally biased region" description="Polar residues" evidence="4">
    <location>
        <begin position="789"/>
        <end position="802"/>
    </location>
</feature>
<accession>A0A0S4IRN1</accession>
<feature type="compositionally biased region" description="Polar residues" evidence="4">
    <location>
        <begin position="1785"/>
        <end position="1800"/>
    </location>
</feature>
<feature type="compositionally biased region" description="Polar residues" evidence="4">
    <location>
        <begin position="196"/>
        <end position="205"/>
    </location>
</feature>
<dbReference type="Gene3D" id="1.10.510.10">
    <property type="entry name" value="Transferase(Phosphotransferase) domain 1"/>
    <property type="match status" value="1"/>
</dbReference>
<feature type="region of interest" description="Disordered" evidence="4">
    <location>
        <begin position="1436"/>
        <end position="1482"/>
    </location>
</feature>
<dbReference type="InterPro" id="IPR011009">
    <property type="entry name" value="Kinase-like_dom_sf"/>
</dbReference>
<reference evidence="7" key="1">
    <citation type="submission" date="2015-09" db="EMBL/GenBank/DDBJ databases">
        <authorList>
            <consortium name="Pathogen Informatics"/>
        </authorList>
    </citation>
    <scope>NUCLEOTIDE SEQUENCE [LARGE SCALE GENOMIC DNA]</scope>
    <source>
        <strain evidence="7">Lake Konstanz</strain>
    </source>
</reference>
<organism evidence="6 7">
    <name type="scientific">Bodo saltans</name>
    <name type="common">Flagellated protozoan</name>
    <dbReference type="NCBI Taxonomy" id="75058"/>
    <lineage>
        <taxon>Eukaryota</taxon>
        <taxon>Discoba</taxon>
        <taxon>Euglenozoa</taxon>
        <taxon>Kinetoplastea</taxon>
        <taxon>Metakinetoplastina</taxon>
        <taxon>Eubodonida</taxon>
        <taxon>Bodonidae</taxon>
        <taxon>Bodo</taxon>
    </lineage>
</organism>
<feature type="region of interest" description="Disordered" evidence="4">
    <location>
        <begin position="1663"/>
        <end position="1712"/>
    </location>
</feature>
<feature type="compositionally biased region" description="Polar residues" evidence="4">
    <location>
        <begin position="1255"/>
        <end position="1265"/>
    </location>
</feature>
<feature type="compositionally biased region" description="Basic and acidic residues" evidence="4">
    <location>
        <begin position="2014"/>
        <end position="2026"/>
    </location>
</feature>
<feature type="region of interest" description="Disordered" evidence="4">
    <location>
        <begin position="236"/>
        <end position="326"/>
    </location>
</feature>
<evidence type="ECO:0000256" key="3">
    <source>
        <dbReference type="SAM" id="Coils"/>
    </source>
</evidence>
<dbReference type="PROSITE" id="PS00108">
    <property type="entry name" value="PROTEIN_KINASE_ST"/>
    <property type="match status" value="1"/>
</dbReference>
<feature type="compositionally biased region" description="Polar residues" evidence="4">
    <location>
        <begin position="1862"/>
        <end position="1885"/>
    </location>
</feature>
<evidence type="ECO:0000256" key="4">
    <source>
        <dbReference type="SAM" id="MobiDB-lite"/>
    </source>
</evidence>
<feature type="region of interest" description="Disordered" evidence="4">
    <location>
        <begin position="1232"/>
        <end position="1265"/>
    </location>
</feature>
<feature type="region of interest" description="Disordered" evidence="4">
    <location>
        <begin position="1570"/>
        <end position="1647"/>
    </location>
</feature>
<feature type="region of interest" description="Disordered" evidence="4">
    <location>
        <begin position="1505"/>
        <end position="1558"/>
    </location>
</feature>
<feature type="compositionally biased region" description="Gly residues" evidence="4">
    <location>
        <begin position="1008"/>
        <end position="1017"/>
    </location>
</feature>
<feature type="region of interest" description="Disordered" evidence="4">
    <location>
        <begin position="1761"/>
        <end position="1800"/>
    </location>
</feature>
<feature type="compositionally biased region" description="Basic residues" evidence="4">
    <location>
        <begin position="379"/>
        <end position="389"/>
    </location>
</feature>
<evidence type="ECO:0000259" key="5">
    <source>
        <dbReference type="PROSITE" id="PS50011"/>
    </source>
</evidence>
<evidence type="ECO:0000256" key="1">
    <source>
        <dbReference type="ARBA" id="ARBA00022741"/>
    </source>
</evidence>
<sequence>MTSVIAATSSNSNPLDLLGPSSSSNMSRDSILRGGTEAGGGGPPHGASTTTNAGVALMHPPPDEEGSEETGSSSNKEATTTATNRDGDEERLSGRESGSPHETVSSSTGGGPASTSVKPSPLCSFDMPDAFCTPMLTTPQLGGNGQHHHSNPLHVSVLSTSNVTLGLSHTPKKPSTPSSTKLRPREHDEEEAPHPATTTISNSSAGGRPRTRPPSESQADRIHLPTIRGLLSSLSTEDEHLPPPTQQQQARSGASPSSTRTSTQALAPALLMDDDQHSSSGPPDSSTSSSSAPQLPLLLPQRQQQTHRGRRLVGSSSPSSNLVSPSAGVNSVAAAQQSAASGILSINALTLQEDAIPRLGSRDGLSSVDSTHLAAPSNRGHHYHHHHHQILMTQFSPPSEETFQLSTAGGSPIPSHTPLEPPSSQSVAKSPFHRKILLGEHAQHQRPQSFASSSQLGPASPTSTAGPESHYETHFAVVSAQRQINSLQQKCQSQQSHIEALMESLVALHACVRGLKGSLDIIEAGKATEGSLRELQTTSEVATQTLLVLGGAGSSGDIISSSSGQSFEVPYQVSLSVETRTLESYSVAAAPSETAEAAAFSVQSTEEGALEAARQMQNFAEYWATKAVSYSNGELPSNSTLLTGPLPHLANAAFVPSQVAQLHRVGGGNASGDDEIDDATFRSTWLQSFGGSAVVGGSASLLGATNNSNTAAALLLSATNGSSLQSEGASAVEQTYSCPPPLQQLAGSILPRTMSDVAMSSADEQSPNSPTRISSIGGGEQDDNRQRGQHMTSTTPGLPRSLMQQQFRSVRRVGSGDFLHPLLHVTDGTSPPFPPSHIDGSYQFRPRSESQFSAGSLHSVDSAASLIPGRGGHNNMANTHRSVYTTRRMEKTVDEFTGIKSLNQYVLMSTIGQGSCGKVKLAFSLERNTSVAIKIARRGGGGRFKGGLVSSPPSSTTPQPLPTGVEVVPPQTLQAKGTSPIFQPSSGAGTPESRLTPEQSLSPSFVGGADGSAGGVGELSPTSGLMPHQHQGQHHRSSTGSGGGAAVASSGHGSGGTSPVPSVASIPFLGRAIPQMDQKELALRREIAIMKKLRHKNIVALFEVIDDPAAEKLYLVMQFIDRGCIGSVRPDGTCERLSLHQVLQLTRQVAAGIDYLHQHGIVHRDIKPENILYSSEERYFITDFGVSDLQTTTTTAAGGPSPFEYASKRAGTRQFMAPELFASTPLLPSAPSAVSTEYNKQQREASSHKSSSTSRAQPRGSSTAAKKSLSIAPAIDVWALAVSVLALVSGRLPAFALNVAAQDAPAVELQDTIDQTVKEVMQQICNHTFLEYEDPTPASATSQQHAILSSPHQAALGSGGKSAGAGAYAVQQRQIETVCKDFGNLLTHMLQYHPGDRASIASVRTTCKSVLRVLDVVREHHAKACRKLAAQIAESNGGGVTTYGSRQNMRTLRPSPPNPQQQQGTTGGVEEESSPHLHHHAHRTVSWAPAVGGVVVVDGLPSSSALGTTPSTRADNNSLATNHNSSQQQQAAHGTPNNSSLKSDAMGHAAPTEGSLSLSGFVPVENRQFTEQPGEGSSLVAGASQSRSGGSSQEVVVHQGTRVQFNATPSFPPTEREDAFGGGGGVSLLKATTSSSPQLHLSPSMMSSEGAAAVSGFSLSHNAAAPSAERDDDQTFFPSKLVDSNPQKADDSDDEDNEDEEDDDVSPDHLVGLTPQDLANALSTKHIIRISAPISPPPAASSSTSSQQYHHLGSAYQSSLYLHQQQQQQQNQQYHQHTRSHSDGTHQGASSYRTSPHQQRLVSVDHTATTAHHNNTTRQYHNKTSPFHQMSGLLPHQQQQESTRASIVSLVSVAGSPAVTPHFSQVQPQWNSSLPSQQHAGQTASAGHHHRHAQPHEHQSAPPNPRTPTPTTTNDSYSPLLSQQASSPMLSHLRGIVSVPSPTMVQPANVHSTTKRTFAAAAAEMAPSEPSTPMQLSEGSPMSSPDKSLSSVRRSQPLVAVGQGGHMPLPPVHSRADMNDHNKPTEEELPSASHQQQHMSPRGQFLEANTPRTIAPLSSLLLVSQPVTIKRTSLDRLERSETVAPLWEEGSFDDTMKSRSEREASSNDTMRLNHNSSGEDILPCHT</sequence>